<evidence type="ECO:0000313" key="2">
    <source>
        <dbReference type="EMBL" id="KAI6654141.1"/>
    </source>
</evidence>
<dbReference type="EMBL" id="JAKMXF010000233">
    <property type="protein sequence ID" value="KAI6654141.1"/>
    <property type="molecule type" value="Genomic_DNA"/>
</dbReference>
<keyword evidence="1" id="KW-0732">Signal</keyword>
<accession>A0AAV7JZ27</accession>
<dbReference type="AlphaFoldDB" id="A0AAV7JZ27"/>
<feature type="signal peptide" evidence="1">
    <location>
        <begin position="1"/>
        <end position="19"/>
    </location>
</feature>
<proteinExistence type="predicted"/>
<sequence length="157" mass="17673">MKSIFSFFIALTYIAIVTSLNPSKVLEWSEQRHIEDFVLNELTNEVYVAATFLYHIDDTMVTKSKFESNELTATNVIVSPDIKTGFACSIKTGYCFIFNITDVSQKNRFTGSGFIDNSHATFPNNDMEILPVTIRGSNSICFVIADERTGAITYRLL</sequence>
<gene>
    <name evidence="2" type="ORF">LOD99_2986</name>
</gene>
<name>A0AAV7JZ27_9METZ</name>
<protein>
    <submittedName>
        <fullName evidence="2">Uncharacterized protein</fullName>
    </submittedName>
</protein>
<reference evidence="2 3" key="1">
    <citation type="journal article" date="2023" name="BMC Biol.">
        <title>The compact genome of the sponge Oopsacas minuta (Hexactinellida) is lacking key metazoan core genes.</title>
        <authorList>
            <person name="Santini S."/>
            <person name="Schenkelaars Q."/>
            <person name="Jourda C."/>
            <person name="Duchesne M."/>
            <person name="Belahbib H."/>
            <person name="Rocher C."/>
            <person name="Selva M."/>
            <person name="Riesgo A."/>
            <person name="Vervoort M."/>
            <person name="Leys S.P."/>
            <person name="Kodjabachian L."/>
            <person name="Le Bivic A."/>
            <person name="Borchiellini C."/>
            <person name="Claverie J.M."/>
            <person name="Renard E."/>
        </authorList>
    </citation>
    <scope>NUCLEOTIDE SEQUENCE [LARGE SCALE GENOMIC DNA]</scope>
    <source>
        <strain evidence="2">SPO-2</strain>
    </source>
</reference>
<evidence type="ECO:0000313" key="3">
    <source>
        <dbReference type="Proteomes" id="UP001165289"/>
    </source>
</evidence>
<feature type="chain" id="PRO_5043698032" evidence="1">
    <location>
        <begin position="20"/>
        <end position="157"/>
    </location>
</feature>
<dbReference type="Proteomes" id="UP001165289">
    <property type="component" value="Unassembled WGS sequence"/>
</dbReference>
<evidence type="ECO:0000256" key="1">
    <source>
        <dbReference type="SAM" id="SignalP"/>
    </source>
</evidence>
<comment type="caution">
    <text evidence="2">The sequence shown here is derived from an EMBL/GenBank/DDBJ whole genome shotgun (WGS) entry which is preliminary data.</text>
</comment>
<keyword evidence="3" id="KW-1185">Reference proteome</keyword>
<organism evidence="2 3">
    <name type="scientific">Oopsacas minuta</name>
    <dbReference type="NCBI Taxonomy" id="111878"/>
    <lineage>
        <taxon>Eukaryota</taxon>
        <taxon>Metazoa</taxon>
        <taxon>Porifera</taxon>
        <taxon>Hexactinellida</taxon>
        <taxon>Hexasterophora</taxon>
        <taxon>Lyssacinosida</taxon>
        <taxon>Leucopsacidae</taxon>
        <taxon>Oopsacas</taxon>
    </lineage>
</organism>